<accession>A0A0N4Z6Y7</accession>
<name>A0A0N4Z6Y7_PARTI</name>
<sequence>MDNSFNNSGDAINHILEVIACYVLAYMTYFLIVNRLVDLQNCKESSIKKNGEHITADYATIIERQMSNMYPNSKVIVYGYPKSSDVRGLSKLLMLNQKNFEARKKAIEEQLNQKN</sequence>
<proteinExistence type="predicted"/>
<keyword evidence="2" id="KW-1185">Reference proteome</keyword>
<feature type="transmembrane region" description="Helical" evidence="1">
    <location>
        <begin position="12"/>
        <end position="33"/>
    </location>
</feature>
<dbReference type="AlphaFoldDB" id="A0A0N4Z6Y7"/>
<keyword evidence="1" id="KW-1133">Transmembrane helix</keyword>
<protein>
    <submittedName>
        <fullName evidence="3">Flavodoxin-like domain-containing protein</fullName>
    </submittedName>
</protein>
<keyword evidence="1" id="KW-0472">Membrane</keyword>
<evidence type="ECO:0000313" key="2">
    <source>
        <dbReference type="Proteomes" id="UP000038045"/>
    </source>
</evidence>
<organism evidence="2 3">
    <name type="scientific">Parastrongyloides trichosuri</name>
    <name type="common">Possum-specific nematode worm</name>
    <dbReference type="NCBI Taxonomy" id="131310"/>
    <lineage>
        <taxon>Eukaryota</taxon>
        <taxon>Metazoa</taxon>
        <taxon>Ecdysozoa</taxon>
        <taxon>Nematoda</taxon>
        <taxon>Chromadorea</taxon>
        <taxon>Rhabditida</taxon>
        <taxon>Tylenchina</taxon>
        <taxon>Panagrolaimomorpha</taxon>
        <taxon>Strongyloidoidea</taxon>
        <taxon>Strongyloididae</taxon>
        <taxon>Parastrongyloides</taxon>
    </lineage>
</organism>
<evidence type="ECO:0000256" key="1">
    <source>
        <dbReference type="SAM" id="Phobius"/>
    </source>
</evidence>
<reference evidence="3" key="1">
    <citation type="submission" date="2017-02" db="UniProtKB">
        <authorList>
            <consortium name="WormBaseParasite"/>
        </authorList>
    </citation>
    <scope>IDENTIFICATION</scope>
</reference>
<dbReference type="Proteomes" id="UP000038045">
    <property type="component" value="Unplaced"/>
</dbReference>
<evidence type="ECO:0000313" key="3">
    <source>
        <dbReference type="WBParaSite" id="PTRK_0000294300.1"/>
    </source>
</evidence>
<dbReference type="WBParaSite" id="PTRK_0000294300.1">
    <property type="protein sequence ID" value="PTRK_0000294300.1"/>
    <property type="gene ID" value="PTRK_0000294300"/>
</dbReference>
<keyword evidence="1" id="KW-0812">Transmembrane</keyword>